<reference evidence="3 4" key="1">
    <citation type="submission" date="2018-05" db="EMBL/GenBank/DDBJ databases">
        <title>Genomic Encyclopedia of Type Strains, Phase IV (KMG-IV): sequencing the most valuable type-strain genomes for metagenomic binning, comparative biology and taxonomic classification.</title>
        <authorList>
            <person name="Goeker M."/>
        </authorList>
    </citation>
    <scope>NUCLEOTIDE SEQUENCE [LARGE SCALE GENOMIC DNA]</scope>
    <source>
        <strain evidence="3 4">DSM 14263</strain>
    </source>
</reference>
<keyword evidence="1" id="KW-0812">Transmembrane</keyword>
<gene>
    <name evidence="3" type="ORF">C7456_108152</name>
</gene>
<keyword evidence="1" id="KW-0472">Membrane</keyword>
<evidence type="ECO:0000259" key="2">
    <source>
        <dbReference type="Pfam" id="PF09977"/>
    </source>
</evidence>
<comment type="caution">
    <text evidence="3">The sequence shown here is derived from an EMBL/GenBank/DDBJ whole genome shotgun (WGS) entry which is preliminary data.</text>
</comment>
<protein>
    <submittedName>
        <fullName evidence="3">Putative Tad-like protein involved in Flp pilus assembly</fullName>
    </submittedName>
</protein>
<dbReference type="OrthoDB" id="5720484at2"/>
<dbReference type="EMBL" id="QGHC01000008">
    <property type="protein sequence ID" value="PWK85856.1"/>
    <property type="molecule type" value="Genomic_DNA"/>
</dbReference>
<feature type="transmembrane region" description="Helical" evidence="1">
    <location>
        <begin position="21"/>
        <end position="48"/>
    </location>
</feature>
<keyword evidence="1" id="KW-1133">Transmembrane helix</keyword>
<dbReference type="Proteomes" id="UP000245812">
    <property type="component" value="Unassembled WGS sequence"/>
</dbReference>
<dbReference type="InterPro" id="IPR018705">
    <property type="entry name" value="DUF2134_membrane"/>
</dbReference>
<evidence type="ECO:0000313" key="3">
    <source>
        <dbReference type="EMBL" id="PWK85856.1"/>
    </source>
</evidence>
<name>A0A316HWM2_9GAMM</name>
<evidence type="ECO:0000313" key="4">
    <source>
        <dbReference type="Proteomes" id="UP000245812"/>
    </source>
</evidence>
<dbReference type="Pfam" id="PF09977">
    <property type="entry name" value="Tad_C"/>
    <property type="match status" value="1"/>
</dbReference>
<keyword evidence="4" id="KW-1185">Reference proteome</keyword>
<proteinExistence type="predicted"/>
<dbReference type="RefSeq" id="WP_109723982.1">
    <property type="nucleotide sequence ID" value="NZ_MSZV01000013.1"/>
</dbReference>
<accession>A0A316HWM2</accession>
<dbReference type="AlphaFoldDB" id="A0A316HWM2"/>
<sequence>MTAAARSRHVARAVTRRAVRGSMAVPMLIMMVGLLGMLGLVEVGYLFWAKREAQKVADLAALAGAQQLQTCPAGNDDNAAARGSAADNHFGGSLAIACGYWDPANGGEQHFAGADAAHPANAVRVRASMPLVPFFGFASFSGVSATSVAAHTDPVAAFSVGSQLLELQDSGMVPGILKLLGLDAGGTALVGYNGLANLHVTPAELLKELGIDVSAATDVGTLNSLLAARQVSIDDLLDAMIRLGEQQQLAQATLAALDTLKVQAQAQGGALLQLGTAADGAHRGLFALIDTANVKSALDAQVSALDLVNVALQVANSHHLADLQVPVPGVSAWATLIEPPSIAIGGVGATAYTAQLRVRLAISTSAIPALGPLLQALGTSVNLPVVLDVTNGKGTLTRLCDASAQGRTATIATQASLLNLCVGKFDDKAIASTSQSCDVGLRNENLVTVLGVPLITNQLHLQALTGQGDLTLHPGETGSIHMDLDLGDAVADLANGLLSLILGTATSGNAGSPNVAQMADDLWNNAGPYPDTPNGRKQRMQYIQQELAKPVSPQTTALLPGLANLVGGLLGSVGDLLGGVLGAVTGDQCTTTLLGLPGGSADGCKAILRDTLGHIQAAGSGTALSNALLAPLAQVLDLLRPVLNDVGQQFLQPLLATLLGEEPGRTDVHLQSLQCHRVQLVY</sequence>
<evidence type="ECO:0000256" key="1">
    <source>
        <dbReference type="SAM" id="Phobius"/>
    </source>
</evidence>
<organism evidence="3 4">
    <name type="scientific">Fulvimonas soli</name>
    <dbReference type="NCBI Taxonomy" id="155197"/>
    <lineage>
        <taxon>Bacteria</taxon>
        <taxon>Pseudomonadati</taxon>
        <taxon>Pseudomonadota</taxon>
        <taxon>Gammaproteobacteria</taxon>
        <taxon>Lysobacterales</taxon>
        <taxon>Rhodanobacteraceae</taxon>
        <taxon>Fulvimonas</taxon>
    </lineage>
</organism>
<feature type="domain" description="DUF2134" evidence="2">
    <location>
        <begin position="63"/>
        <end position="149"/>
    </location>
</feature>